<comment type="caution">
    <text evidence="2">The sequence shown here is derived from an EMBL/GenBank/DDBJ whole genome shotgun (WGS) entry which is preliminary data.</text>
</comment>
<gene>
    <name evidence="2" type="ORF">PPRIM_AZ9-3.1.T0050363</name>
</gene>
<dbReference type="InterPro" id="IPR002110">
    <property type="entry name" value="Ankyrin_rpt"/>
</dbReference>
<accession>A0A8S1JQ78</accession>
<evidence type="ECO:0008006" key="4">
    <source>
        <dbReference type="Google" id="ProtNLM"/>
    </source>
</evidence>
<evidence type="ECO:0000256" key="1">
    <source>
        <dbReference type="PROSITE-ProRule" id="PRU00023"/>
    </source>
</evidence>
<reference evidence="2" key="1">
    <citation type="submission" date="2021-01" db="EMBL/GenBank/DDBJ databases">
        <authorList>
            <consortium name="Genoscope - CEA"/>
            <person name="William W."/>
        </authorList>
    </citation>
    <scope>NUCLEOTIDE SEQUENCE</scope>
</reference>
<dbReference type="EMBL" id="CAJJDM010000002">
    <property type="protein sequence ID" value="CAD8043709.1"/>
    <property type="molecule type" value="Genomic_DNA"/>
</dbReference>
<feature type="repeat" description="ANK" evidence="1">
    <location>
        <begin position="81"/>
        <end position="113"/>
    </location>
</feature>
<dbReference type="AlphaFoldDB" id="A0A8S1JQ78"/>
<proteinExistence type="predicted"/>
<evidence type="ECO:0000313" key="3">
    <source>
        <dbReference type="Proteomes" id="UP000688137"/>
    </source>
</evidence>
<organism evidence="2 3">
    <name type="scientific">Paramecium primaurelia</name>
    <dbReference type="NCBI Taxonomy" id="5886"/>
    <lineage>
        <taxon>Eukaryota</taxon>
        <taxon>Sar</taxon>
        <taxon>Alveolata</taxon>
        <taxon>Ciliophora</taxon>
        <taxon>Intramacronucleata</taxon>
        <taxon>Oligohymenophorea</taxon>
        <taxon>Peniculida</taxon>
        <taxon>Parameciidae</taxon>
        <taxon>Paramecium</taxon>
    </lineage>
</organism>
<keyword evidence="3" id="KW-1185">Reference proteome</keyword>
<evidence type="ECO:0000313" key="2">
    <source>
        <dbReference type="EMBL" id="CAD8043709.1"/>
    </source>
</evidence>
<name>A0A8S1JQ78_PARPR</name>
<dbReference type="Pfam" id="PF13637">
    <property type="entry name" value="Ank_4"/>
    <property type="match status" value="1"/>
</dbReference>
<dbReference type="PROSITE" id="PS50297">
    <property type="entry name" value="ANK_REP_REGION"/>
    <property type="match status" value="1"/>
</dbReference>
<protein>
    <recommendedName>
        <fullName evidence="4">Ankyrin repeat protein</fullName>
    </recommendedName>
</protein>
<keyword evidence="1" id="KW-0040">ANK repeat</keyword>
<dbReference type="Proteomes" id="UP000688137">
    <property type="component" value="Unassembled WGS sequence"/>
</dbReference>
<sequence length="138" mass="16407">MLQTYINRFLIKFGIIKKDESFIVREEIRENETWSDLRQNRIKQIKDDLESGKLMLIKRSLNNQDELYLYRVFQCKLIFYEGISSVHLAASLGRLKMLQDLKLYGAQFDAKDELGMTPLDRAILYNHSEIIDFLKQKQ</sequence>
<dbReference type="PROSITE" id="PS50088">
    <property type="entry name" value="ANK_REPEAT"/>
    <property type="match status" value="1"/>
</dbReference>